<evidence type="ECO:0000256" key="1">
    <source>
        <dbReference type="PROSITE-ProRule" id="PRU00023"/>
    </source>
</evidence>
<dbReference type="EMBL" id="ADBV01015808">
    <property type="protein sequence ID" value="EJW72607.1"/>
    <property type="molecule type" value="Genomic_DNA"/>
</dbReference>
<dbReference type="PANTHER" id="PTHR24172:SF4">
    <property type="entry name" value="ANK_REP_REGION DOMAIN-CONTAINING PROTEIN"/>
    <property type="match status" value="1"/>
</dbReference>
<name>J9E6L6_WUCBA</name>
<protein>
    <submittedName>
        <fullName evidence="2">Uncharacterized protein</fullName>
    </submittedName>
</protein>
<gene>
    <name evidence="2" type="ORF">WUBG_16484</name>
</gene>
<feature type="repeat" description="ANK" evidence="1">
    <location>
        <begin position="1"/>
        <end position="29"/>
    </location>
</feature>
<proteinExistence type="predicted"/>
<accession>J9E6L6</accession>
<sequence length="88" mass="9973">MHYAAATRDGGHYVKILIKAGANSKAMDNEGHTPHYYGLNNVINLELLKETDNNDDNNVISENFPEQPTLHIDCCMKWRMTKSISSYC</sequence>
<organism evidence="2 3">
    <name type="scientific">Wuchereria bancrofti</name>
    <dbReference type="NCBI Taxonomy" id="6293"/>
    <lineage>
        <taxon>Eukaryota</taxon>
        <taxon>Metazoa</taxon>
        <taxon>Ecdysozoa</taxon>
        <taxon>Nematoda</taxon>
        <taxon>Chromadorea</taxon>
        <taxon>Rhabditida</taxon>
        <taxon>Spirurina</taxon>
        <taxon>Spiruromorpha</taxon>
        <taxon>Filarioidea</taxon>
        <taxon>Onchocercidae</taxon>
        <taxon>Wuchereria</taxon>
    </lineage>
</organism>
<comment type="caution">
    <text evidence="2">The sequence shown here is derived from an EMBL/GenBank/DDBJ whole genome shotgun (WGS) entry which is preliminary data.</text>
</comment>
<dbReference type="InterPro" id="IPR002110">
    <property type="entry name" value="Ankyrin_rpt"/>
</dbReference>
<reference evidence="3" key="1">
    <citation type="submission" date="2012-08" db="EMBL/GenBank/DDBJ databases">
        <title>The Genome Sequence of Wuchereria bancrofti.</title>
        <authorList>
            <person name="Nutman T.B."/>
            <person name="Fink D.L."/>
            <person name="Russ C."/>
            <person name="Young S."/>
            <person name="Zeng Q."/>
            <person name="Koehrsen M."/>
            <person name="Alvarado L."/>
            <person name="Berlin A."/>
            <person name="Chapman S.B."/>
            <person name="Chen Z."/>
            <person name="Freedman E."/>
            <person name="Gellesch M."/>
            <person name="Goldberg J."/>
            <person name="Griggs A."/>
            <person name="Gujja S."/>
            <person name="Heilman E.R."/>
            <person name="Heiman D."/>
            <person name="Hepburn T."/>
            <person name="Howarth C."/>
            <person name="Jen D."/>
            <person name="Larson L."/>
            <person name="Lewis B."/>
            <person name="Mehta T."/>
            <person name="Park D."/>
            <person name="Pearson M."/>
            <person name="Roberts A."/>
            <person name="Saif S."/>
            <person name="Shea T."/>
            <person name="Shenoy N."/>
            <person name="Sisk P."/>
            <person name="Stolte C."/>
            <person name="Sykes S."/>
            <person name="Walk T."/>
            <person name="White J."/>
            <person name="Yandava C."/>
            <person name="Haas B."/>
            <person name="Henn M.R."/>
            <person name="Nusbaum C."/>
            <person name="Birren B."/>
        </authorList>
    </citation>
    <scope>NUCLEOTIDE SEQUENCE [LARGE SCALE GENOMIC DNA]</scope>
    <source>
        <strain evidence="3">NA</strain>
    </source>
</reference>
<dbReference type="AlphaFoldDB" id="J9E6L6"/>
<evidence type="ECO:0000313" key="3">
    <source>
        <dbReference type="Proteomes" id="UP000004810"/>
    </source>
</evidence>
<dbReference type="SUPFAM" id="SSF48403">
    <property type="entry name" value="Ankyrin repeat"/>
    <property type="match status" value="1"/>
</dbReference>
<dbReference type="InterPro" id="IPR036770">
    <property type="entry name" value="Ankyrin_rpt-contain_sf"/>
</dbReference>
<dbReference type="PROSITE" id="PS50088">
    <property type="entry name" value="ANK_REPEAT"/>
    <property type="match status" value="1"/>
</dbReference>
<evidence type="ECO:0000313" key="2">
    <source>
        <dbReference type="EMBL" id="EJW72607.1"/>
    </source>
</evidence>
<dbReference type="PANTHER" id="PTHR24172">
    <property type="entry name" value="ANK_REP_REGION DOMAIN-CONTAINING PROTEIN"/>
    <property type="match status" value="1"/>
</dbReference>
<dbReference type="Proteomes" id="UP000004810">
    <property type="component" value="Unassembled WGS sequence"/>
</dbReference>
<keyword evidence="1" id="KW-0040">ANK repeat</keyword>